<feature type="non-terminal residue" evidence="1">
    <location>
        <position position="100"/>
    </location>
</feature>
<accession>A0AAV5TTQ6</accession>
<proteinExistence type="predicted"/>
<organism evidence="1 2">
    <name type="scientific">Pristionchus entomophagus</name>
    <dbReference type="NCBI Taxonomy" id="358040"/>
    <lineage>
        <taxon>Eukaryota</taxon>
        <taxon>Metazoa</taxon>
        <taxon>Ecdysozoa</taxon>
        <taxon>Nematoda</taxon>
        <taxon>Chromadorea</taxon>
        <taxon>Rhabditida</taxon>
        <taxon>Rhabditina</taxon>
        <taxon>Diplogasteromorpha</taxon>
        <taxon>Diplogasteroidea</taxon>
        <taxon>Neodiplogasteridae</taxon>
        <taxon>Pristionchus</taxon>
    </lineage>
</organism>
<feature type="non-terminal residue" evidence="1">
    <location>
        <position position="1"/>
    </location>
</feature>
<name>A0AAV5TTQ6_9BILA</name>
<comment type="caution">
    <text evidence="1">The sequence shown here is derived from an EMBL/GenBank/DDBJ whole genome shotgun (WGS) entry which is preliminary data.</text>
</comment>
<dbReference type="AlphaFoldDB" id="A0AAV5TTQ6"/>
<sequence>SDFVLPMNPSEPNVFARKREMARLSPSTFLPPSISRMGAVSNGASASVVSCSIHEESIIPGLGLIVEVDRDVQIAACVREHVHFSNTVLLGLADKSCNVG</sequence>
<dbReference type="Proteomes" id="UP001432027">
    <property type="component" value="Unassembled WGS sequence"/>
</dbReference>
<protein>
    <submittedName>
        <fullName evidence="1">Uncharacterized protein</fullName>
    </submittedName>
</protein>
<keyword evidence="2" id="KW-1185">Reference proteome</keyword>
<reference evidence="1" key="1">
    <citation type="submission" date="2023-10" db="EMBL/GenBank/DDBJ databases">
        <title>Genome assembly of Pristionchus species.</title>
        <authorList>
            <person name="Yoshida K."/>
            <person name="Sommer R.J."/>
        </authorList>
    </citation>
    <scope>NUCLEOTIDE SEQUENCE</scope>
    <source>
        <strain evidence="1">RS0144</strain>
    </source>
</reference>
<gene>
    <name evidence="1" type="ORF">PENTCL1PPCAC_19825</name>
</gene>
<evidence type="ECO:0000313" key="2">
    <source>
        <dbReference type="Proteomes" id="UP001432027"/>
    </source>
</evidence>
<dbReference type="EMBL" id="BTSX01000004">
    <property type="protein sequence ID" value="GMS97650.1"/>
    <property type="molecule type" value="Genomic_DNA"/>
</dbReference>
<evidence type="ECO:0000313" key="1">
    <source>
        <dbReference type="EMBL" id="GMS97650.1"/>
    </source>
</evidence>